<dbReference type="GO" id="GO:0004489">
    <property type="term" value="F:methylenetetrahydrofolate reductase [NAD(P)H] activity"/>
    <property type="evidence" value="ECO:0007669"/>
    <property type="project" value="UniProtKB-EC"/>
</dbReference>
<proteinExistence type="predicted"/>
<feature type="binding site" evidence="8">
    <location>
        <position position="238"/>
    </location>
    <ligand>
        <name>Zn(2+)</name>
        <dbReference type="ChEBI" id="CHEBI:29105"/>
    </ligand>
</feature>
<dbReference type="PANTHER" id="PTHR11103:SF18">
    <property type="entry name" value="SLR1189 PROTEIN"/>
    <property type="match status" value="1"/>
</dbReference>
<dbReference type="InterPro" id="IPR029041">
    <property type="entry name" value="FAD-linked_oxidoreductase-like"/>
</dbReference>
<feature type="binding site" evidence="8">
    <location>
        <position position="305"/>
    </location>
    <ligand>
        <name>Zn(2+)</name>
        <dbReference type="ChEBI" id="CHEBI:29105"/>
    </ligand>
</feature>
<keyword evidence="8" id="KW-0862">Zinc</keyword>
<evidence type="ECO:0000313" key="10">
    <source>
        <dbReference type="EMBL" id="SLM13430.1"/>
    </source>
</evidence>
<gene>
    <name evidence="10" type="ORF">SPIROBIBN47_290064</name>
</gene>
<keyword evidence="3 8" id="KW-0489">Methyltransferase</keyword>
<evidence type="ECO:0000256" key="8">
    <source>
        <dbReference type="PROSITE-ProRule" id="PRU00333"/>
    </source>
</evidence>
<dbReference type="GO" id="GO:0035999">
    <property type="term" value="P:tetrahydrofolate interconversion"/>
    <property type="evidence" value="ECO:0007669"/>
    <property type="project" value="UniProtKB-UniPathway"/>
</dbReference>
<keyword evidence="7 10" id="KW-0560">Oxidoreductase</keyword>
<evidence type="ECO:0000256" key="2">
    <source>
        <dbReference type="ARBA" id="ARBA00004777"/>
    </source>
</evidence>
<dbReference type="NCBIfam" id="NF006396">
    <property type="entry name" value="PRK08645.1"/>
    <property type="match status" value="1"/>
</dbReference>
<evidence type="ECO:0000256" key="4">
    <source>
        <dbReference type="ARBA" id="ARBA00022630"/>
    </source>
</evidence>
<keyword evidence="6" id="KW-0274">FAD</keyword>
<dbReference type="GO" id="GO:0046872">
    <property type="term" value="F:metal ion binding"/>
    <property type="evidence" value="ECO:0007669"/>
    <property type="project" value="UniProtKB-KW"/>
</dbReference>
<dbReference type="EMBL" id="FWDM01000022">
    <property type="protein sequence ID" value="SLM13430.1"/>
    <property type="molecule type" value="Genomic_DNA"/>
</dbReference>
<dbReference type="GO" id="GO:0032259">
    <property type="term" value="P:methylation"/>
    <property type="evidence" value="ECO:0007669"/>
    <property type="project" value="UniProtKB-KW"/>
</dbReference>
<keyword evidence="8" id="KW-0479">Metal-binding</keyword>
<dbReference type="InterPro" id="IPR036589">
    <property type="entry name" value="HCY_dom_sf"/>
</dbReference>
<evidence type="ECO:0000256" key="7">
    <source>
        <dbReference type="ARBA" id="ARBA00023002"/>
    </source>
</evidence>
<dbReference type="CDD" id="cd00537">
    <property type="entry name" value="MTHFR"/>
    <property type="match status" value="1"/>
</dbReference>
<dbReference type="UniPathway" id="UPA00193"/>
<evidence type="ECO:0000256" key="3">
    <source>
        <dbReference type="ARBA" id="ARBA00022603"/>
    </source>
</evidence>
<dbReference type="Pfam" id="PF02574">
    <property type="entry name" value="S-methyl_trans"/>
    <property type="match status" value="1"/>
</dbReference>
<protein>
    <submittedName>
        <fullName evidence="10">Methylenetetrahydrofolate reductase</fullName>
        <ecNumber evidence="10">1.5.1.20</ecNumber>
    </submittedName>
</protein>
<dbReference type="Gene3D" id="3.20.20.220">
    <property type="match status" value="1"/>
</dbReference>
<dbReference type="GO" id="GO:0008168">
    <property type="term" value="F:methyltransferase activity"/>
    <property type="evidence" value="ECO:0007669"/>
    <property type="project" value="UniProtKB-UniRule"/>
</dbReference>
<dbReference type="EC" id="1.5.1.20" evidence="10"/>
<organism evidence="10">
    <name type="scientific">uncultured spirochete</name>
    <dbReference type="NCBI Taxonomy" id="156406"/>
    <lineage>
        <taxon>Bacteria</taxon>
        <taxon>Pseudomonadati</taxon>
        <taxon>Spirochaetota</taxon>
        <taxon>Spirochaetia</taxon>
        <taxon>Spirochaetales</taxon>
        <taxon>environmental samples</taxon>
    </lineage>
</organism>
<accession>A0A3P3XJ54</accession>
<comment type="cofactor">
    <cofactor evidence="1">
        <name>FAD</name>
        <dbReference type="ChEBI" id="CHEBI:57692"/>
    </cofactor>
</comment>
<feature type="binding site" evidence="8">
    <location>
        <position position="304"/>
    </location>
    <ligand>
        <name>Zn(2+)</name>
        <dbReference type="ChEBI" id="CHEBI:29105"/>
    </ligand>
</feature>
<evidence type="ECO:0000256" key="5">
    <source>
        <dbReference type="ARBA" id="ARBA00022679"/>
    </source>
</evidence>
<feature type="domain" description="Hcy-binding" evidence="9">
    <location>
        <begin position="32"/>
        <end position="319"/>
    </location>
</feature>
<dbReference type="SUPFAM" id="SSF51730">
    <property type="entry name" value="FAD-linked oxidoreductase"/>
    <property type="match status" value="1"/>
</dbReference>
<name>A0A3P3XJ54_9SPIR</name>
<keyword evidence="4" id="KW-0285">Flavoprotein</keyword>
<dbReference type="GO" id="GO:0006555">
    <property type="term" value="P:methionine metabolic process"/>
    <property type="evidence" value="ECO:0007669"/>
    <property type="project" value="InterPro"/>
</dbReference>
<dbReference type="Pfam" id="PF02219">
    <property type="entry name" value="MTHFR"/>
    <property type="match status" value="1"/>
</dbReference>
<evidence type="ECO:0000256" key="1">
    <source>
        <dbReference type="ARBA" id="ARBA00001974"/>
    </source>
</evidence>
<evidence type="ECO:0000256" key="6">
    <source>
        <dbReference type="ARBA" id="ARBA00022827"/>
    </source>
</evidence>
<dbReference type="InterPro" id="IPR003171">
    <property type="entry name" value="Mehydrof_redctse-like"/>
</dbReference>
<dbReference type="InterPro" id="IPR003726">
    <property type="entry name" value="HCY_dom"/>
</dbReference>
<evidence type="ECO:0000259" key="9">
    <source>
        <dbReference type="PROSITE" id="PS50970"/>
    </source>
</evidence>
<dbReference type="SUPFAM" id="SSF82282">
    <property type="entry name" value="Homocysteine S-methyltransferase"/>
    <property type="match status" value="1"/>
</dbReference>
<comment type="cofactor">
    <cofactor evidence="8">
        <name>Zn(2+)</name>
        <dbReference type="ChEBI" id="CHEBI:29105"/>
    </cofactor>
</comment>
<dbReference type="PROSITE" id="PS50970">
    <property type="entry name" value="HCY"/>
    <property type="match status" value="1"/>
</dbReference>
<keyword evidence="5 8" id="KW-0808">Transferase</keyword>
<reference evidence="10" key="1">
    <citation type="submission" date="2017-02" db="EMBL/GenBank/DDBJ databases">
        <authorList>
            <person name="Regsiter A."/>
            <person name="William W."/>
        </authorList>
    </citation>
    <scope>NUCLEOTIDE SEQUENCE</scope>
    <source>
        <strain evidence="10">Bib</strain>
    </source>
</reference>
<dbReference type="Gene3D" id="3.20.20.330">
    <property type="entry name" value="Homocysteine-binding-like domain"/>
    <property type="match status" value="1"/>
</dbReference>
<dbReference type="PANTHER" id="PTHR11103">
    <property type="entry name" value="SLR1189 PROTEIN"/>
    <property type="match status" value="1"/>
</dbReference>
<dbReference type="AlphaFoldDB" id="A0A3P3XJ54"/>
<sequence length="683" mass="74081">MPVIKMCQRNMSKALLCFPESNIYAIVLCTMKSILQVIKEGRPVLFDGAMGTELYKRGVFINRCFEEANLAAPELVLSVHRDYRDAGAEVLTTNSWGAGRYKLARHNLQDHVQEINKQAASLARQVAQDSLYVAGSVGPLGPRLEPVGALSEHDALDAFREQMEALIGGGVDFILLETFGDAAEAAQAVRAARSIATSVPVFASMTIDMSGNPLFGLTLEEAMDRLIEAGADVIGLNCSVGPQPMLRAAKRMHSHRSDIPLLIEPNAGMPRQIEGRMMYMSTPEYFATYTKYYLQEGVRFVGGCCGTTPDHIRSMARTVRQYRAMCKDHDFAGEECAGKGLGDRGPGGRGPSEISGAGKIVSFVPIGSKSGGAKPEAGKAEVERIPFAEKSQLAAKLARGQMVYSLELVPPSGTTLDTIIDKARIAKQAGIDAINIPDGPRATSRVSTLVTAIMIEQQVGLETILHYTCRDRNLISMQADLLGAHAIGLRNILCITGDPPKLGDYPDATGVFDIDSIGLTRMIYRLNGGFDISGKPIGKPTGLSHGVGVNPGRANFETEMERFRKKIDAGAEWAITQPVFDRAVMEEFLDYIERNGLHISIIMGIWPLSSLKNALFMKNEVPGIEIPDEVIQRMEHCASAESAREEGVAIARELYESLKGSIQGVQLSAPFGRIDLALRVIGK</sequence>
<comment type="pathway">
    <text evidence="2">One-carbon metabolism; tetrahydrofolate interconversion.</text>
</comment>